<gene>
    <name evidence="1" type="ORF">SR1949_50630</name>
</gene>
<comment type="caution">
    <text evidence="1">The sequence shown here is derived from an EMBL/GenBank/DDBJ whole genome shotgun (WGS) entry which is preliminary data.</text>
</comment>
<name>A0A480A5Z5_9CYAN</name>
<sequence>MQQSSNLPEQNSQIDGTSKLLHTIQQRRDNFWLQNSLNHLQSRLNDCLLAANMMQSTGTEAEIYQTVVNELEKALNGRWVAIAQFPADEIVGKICYVSSSSSLRTPIIEIISQPGTKLDLRLNATIRLEDLQQMEKQKPGSAWRLVDDDNGMMAWLIIATSKSNVNGVSIKPSLTPLRSQFIKRTIQHCHTALTQLSCCAFNLYKWNRHLAC</sequence>
<evidence type="ECO:0000313" key="1">
    <source>
        <dbReference type="EMBL" id="GCL39932.1"/>
    </source>
</evidence>
<dbReference type="AlphaFoldDB" id="A0A480A5Z5"/>
<keyword evidence="1" id="KW-0808">Transferase</keyword>
<keyword evidence="1" id="KW-0418">Kinase</keyword>
<dbReference type="Proteomes" id="UP000300142">
    <property type="component" value="Unassembled WGS sequence"/>
</dbReference>
<evidence type="ECO:0000313" key="2">
    <source>
        <dbReference type="Proteomes" id="UP000300142"/>
    </source>
</evidence>
<accession>A0A480A5Z5</accession>
<dbReference type="EMBL" id="BJCE01000353">
    <property type="protein sequence ID" value="GCL39932.1"/>
    <property type="molecule type" value="Genomic_DNA"/>
</dbReference>
<reference evidence="2" key="1">
    <citation type="submission" date="2019-02" db="EMBL/GenBank/DDBJ databases">
        <title>Draft genome sequence of Sphaerospermopsis reniformis NIES-1949.</title>
        <authorList>
            <person name="Yamaguchi H."/>
            <person name="Suzuki S."/>
            <person name="Kawachi M."/>
        </authorList>
    </citation>
    <scope>NUCLEOTIDE SEQUENCE [LARGE SCALE GENOMIC DNA]</scope>
    <source>
        <strain evidence="2">NIES-1949</strain>
    </source>
</reference>
<proteinExistence type="predicted"/>
<keyword evidence="2" id="KW-1185">Reference proteome</keyword>
<dbReference type="GO" id="GO:0016301">
    <property type="term" value="F:kinase activity"/>
    <property type="evidence" value="ECO:0007669"/>
    <property type="project" value="UniProtKB-KW"/>
</dbReference>
<protein>
    <submittedName>
        <fullName evidence="1">Histidine kinase</fullName>
    </submittedName>
</protein>
<organism evidence="1 2">
    <name type="scientific">Sphaerospermopsis reniformis</name>
    <dbReference type="NCBI Taxonomy" id="531300"/>
    <lineage>
        <taxon>Bacteria</taxon>
        <taxon>Bacillati</taxon>
        <taxon>Cyanobacteriota</taxon>
        <taxon>Cyanophyceae</taxon>
        <taxon>Nostocales</taxon>
        <taxon>Aphanizomenonaceae</taxon>
        <taxon>Sphaerospermopsis</taxon>
    </lineage>
</organism>